<keyword evidence="4" id="KW-0479">Metal-binding</keyword>
<feature type="domain" description="TROVE" evidence="7">
    <location>
        <begin position="30"/>
        <end position="415"/>
    </location>
</feature>
<gene>
    <name evidence="8" type="ORF">SK128_010215</name>
</gene>
<evidence type="ECO:0000256" key="3">
    <source>
        <dbReference type="ARBA" id="ARBA00022490"/>
    </source>
</evidence>
<evidence type="ECO:0000256" key="5">
    <source>
        <dbReference type="ARBA" id="ARBA00022884"/>
    </source>
</evidence>
<comment type="similarity">
    <text evidence="2">Belongs to the Ro 60 kDa family.</text>
</comment>
<dbReference type="GO" id="GO:0046872">
    <property type="term" value="F:metal ion binding"/>
    <property type="evidence" value="ECO:0007669"/>
    <property type="project" value="UniProtKB-KW"/>
</dbReference>
<reference evidence="8 9" key="1">
    <citation type="submission" date="2023-11" db="EMBL/GenBank/DDBJ databases">
        <title>Halocaridina rubra genome assembly.</title>
        <authorList>
            <person name="Smith C."/>
        </authorList>
    </citation>
    <scope>NUCLEOTIDE SEQUENCE [LARGE SCALE GENOMIC DNA]</scope>
    <source>
        <strain evidence="8">EP-1</strain>
        <tissue evidence="8">Whole</tissue>
    </source>
</reference>
<dbReference type="EMBL" id="JAXCGZ010003833">
    <property type="protein sequence ID" value="KAK7082987.1"/>
    <property type="molecule type" value="Genomic_DNA"/>
</dbReference>
<dbReference type="PANTHER" id="PTHR14202:SF0">
    <property type="entry name" value="RNA-BINDING PROTEIN RO60"/>
    <property type="match status" value="1"/>
</dbReference>
<dbReference type="InterPro" id="IPR008858">
    <property type="entry name" value="TROVE_dom"/>
</dbReference>
<keyword evidence="3" id="KW-0963">Cytoplasm</keyword>
<comment type="caution">
    <text evidence="8">The sequence shown here is derived from an EMBL/GenBank/DDBJ whole genome shotgun (WGS) entry which is preliminary data.</text>
</comment>
<keyword evidence="5" id="KW-0694">RNA-binding</keyword>
<dbReference type="InterPro" id="IPR056800">
    <property type="entry name" value="vWA_Ro60"/>
</dbReference>
<dbReference type="GO" id="GO:0003723">
    <property type="term" value="F:RNA binding"/>
    <property type="evidence" value="ECO:0007669"/>
    <property type="project" value="UniProtKB-KW"/>
</dbReference>
<dbReference type="SUPFAM" id="SSF140864">
    <property type="entry name" value="TROVE domain-like"/>
    <property type="match status" value="1"/>
</dbReference>
<dbReference type="SUPFAM" id="SSF53300">
    <property type="entry name" value="vWA-like"/>
    <property type="match status" value="1"/>
</dbReference>
<organism evidence="8 9">
    <name type="scientific">Halocaridina rubra</name>
    <name type="common">Hawaiian red shrimp</name>
    <dbReference type="NCBI Taxonomy" id="373956"/>
    <lineage>
        <taxon>Eukaryota</taxon>
        <taxon>Metazoa</taxon>
        <taxon>Ecdysozoa</taxon>
        <taxon>Arthropoda</taxon>
        <taxon>Crustacea</taxon>
        <taxon>Multicrustacea</taxon>
        <taxon>Malacostraca</taxon>
        <taxon>Eumalacostraca</taxon>
        <taxon>Eucarida</taxon>
        <taxon>Decapoda</taxon>
        <taxon>Pleocyemata</taxon>
        <taxon>Caridea</taxon>
        <taxon>Atyoidea</taxon>
        <taxon>Atyidae</taxon>
        <taxon>Halocaridina</taxon>
    </lineage>
</organism>
<dbReference type="Pfam" id="PF05731">
    <property type="entry name" value="TROVE"/>
    <property type="match status" value="1"/>
</dbReference>
<evidence type="ECO:0000313" key="9">
    <source>
        <dbReference type="Proteomes" id="UP001381693"/>
    </source>
</evidence>
<dbReference type="AlphaFoldDB" id="A0AAN9AF87"/>
<name>A0AAN9AF87_HALRR</name>
<evidence type="ECO:0000256" key="1">
    <source>
        <dbReference type="ARBA" id="ARBA00004496"/>
    </source>
</evidence>
<evidence type="ECO:0000256" key="4">
    <source>
        <dbReference type="ARBA" id="ARBA00022723"/>
    </source>
</evidence>
<evidence type="ECO:0000259" key="7">
    <source>
        <dbReference type="PROSITE" id="PS50988"/>
    </source>
</evidence>
<dbReference type="GO" id="GO:1990904">
    <property type="term" value="C:ribonucleoprotein complex"/>
    <property type="evidence" value="ECO:0007669"/>
    <property type="project" value="UniProtKB-KW"/>
</dbReference>
<sequence>MATEDASLADFKQLLVTGSNHVAWSGDHLVRFLVDWYQRNEREHHSNQRPPSTGDRTPKLSAACPTECLLNSTAIIPKLISEGKADIIIDTLRAYGQLPYVDKEALVLCLAVASKQSDQKKLVTDAHSAVRELCTSTHLFFLFIQISKMISKKSGHSGWGRGLRRAVNEWYLSWEPQRLALEVTRHSGAHGWTHRDVIRLAHLKLKDMPLGTQVVLHYVFLGLEKTVKEYTGKDNTSELLALMQILDKDGHPKDGENTWDIDQVISKVSKLQEVFGNLTLDDVPSQSLKSAEVWSHMLDKLEGESAVASVNRMSKANLLNTGTENNALSVKLGERLKHEDISGGCVTPTQVLMALHAYEHPTRFVGESGVRRAGKSPRLAAKIQVRRSTKVNSQVTDALRLLIATSAKSIPKTSQKLAVCVDVRASMGTAHVHTGNPEGKGEVSCYEGAAVTLLSLSSGGTNPDVSALAFSGEGLVELQVPEGATISNMLEKFKETVIGVVNVEAALKMAVEKKMETVVILSIKFEPNTIATITETLTKVNETNNTHIRLVLCGLAGKHMDAQRTENFLLALGFDHRTPTIIRAFHERLF</sequence>
<dbReference type="InterPro" id="IPR036465">
    <property type="entry name" value="vWFA_dom_sf"/>
</dbReference>
<dbReference type="InterPro" id="IPR040322">
    <property type="entry name" value="TROVE2"/>
</dbReference>
<dbReference type="Gene3D" id="3.40.50.410">
    <property type="entry name" value="von Willebrand factor, type A domain"/>
    <property type="match status" value="1"/>
</dbReference>
<proteinExistence type="inferred from homology"/>
<comment type="subcellular location">
    <subcellularLocation>
        <location evidence="1">Cytoplasm</location>
    </subcellularLocation>
</comment>
<dbReference type="Pfam" id="PF25045">
    <property type="entry name" value="vWA_Ro60"/>
    <property type="match status" value="1"/>
</dbReference>
<dbReference type="PROSITE" id="PS50988">
    <property type="entry name" value="TROVE"/>
    <property type="match status" value="1"/>
</dbReference>
<dbReference type="GO" id="GO:0005737">
    <property type="term" value="C:cytoplasm"/>
    <property type="evidence" value="ECO:0007669"/>
    <property type="project" value="UniProtKB-SubCell"/>
</dbReference>
<evidence type="ECO:0000313" key="8">
    <source>
        <dbReference type="EMBL" id="KAK7082987.1"/>
    </source>
</evidence>
<dbReference type="PANTHER" id="PTHR14202">
    <property type="entry name" value="60 KDA RIBONUCLEOPROTEIN SSA/RO"/>
    <property type="match status" value="1"/>
</dbReference>
<dbReference type="Proteomes" id="UP001381693">
    <property type="component" value="Unassembled WGS sequence"/>
</dbReference>
<evidence type="ECO:0000256" key="6">
    <source>
        <dbReference type="ARBA" id="ARBA00023274"/>
    </source>
</evidence>
<dbReference type="InterPro" id="IPR037214">
    <property type="entry name" value="TROVE_dom_sf"/>
</dbReference>
<accession>A0AAN9AF87</accession>
<evidence type="ECO:0000256" key="2">
    <source>
        <dbReference type="ARBA" id="ARBA00007814"/>
    </source>
</evidence>
<protein>
    <recommendedName>
        <fullName evidence="7">TROVE domain-containing protein</fullName>
    </recommendedName>
</protein>
<keyword evidence="6" id="KW-0687">Ribonucleoprotein</keyword>
<keyword evidence="9" id="KW-1185">Reference proteome</keyword>